<keyword evidence="12 22" id="KW-0067">ATP-binding</keyword>
<dbReference type="InterPro" id="IPR018109">
    <property type="entry name" value="Folylpolyglutamate_synth_CS"/>
</dbReference>
<keyword evidence="13" id="KW-0460">Magnesium</keyword>
<dbReference type="PROSITE" id="PS01012">
    <property type="entry name" value="FOLYLPOLYGLU_SYNT_2"/>
    <property type="match status" value="1"/>
</dbReference>
<evidence type="ECO:0000256" key="9">
    <source>
        <dbReference type="ARBA" id="ARBA00022598"/>
    </source>
</evidence>
<evidence type="ECO:0000256" key="5">
    <source>
        <dbReference type="ARBA" id="ARBA00008276"/>
    </source>
</evidence>
<evidence type="ECO:0000256" key="10">
    <source>
        <dbReference type="ARBA" id="ARBA00022723"/>
    </source>
</evidence>
<keyword evidence="10" id="KW-0479">Metal-binding</keyword>
<keyword evidence="25" id="KW-1185">Reference proteome</keyword>
<comment type="catalytic activity">
    <reaction evidence="19">
        <text>10-formyltetrahydrofolyl-(gamma-L-Glu)(n) + L-glutamate + ATP = 10-formyltetrahydrofolyl-(gamma-L-Glu)(n+1) + ADP + phosphate + H(+)</text>
        <dbReference type="Rhea" id="RHEA:51904"/>
        <dbReference type="Rhea" id="RHEA-COMP:13088"/>
        <dbReference type="Rhea" id="RHEA-COMP:14300"/>
        <dbReference type="ChEBI" id="CHEBI:15378"/>
        <dbReference type="ChEBI" id="CHEBI:29985"/>
        <dbReference type="ChEBI" id="CHEBI:30616"/>
        <dbReference type="ChEBI" id="CHEBI:43474"/>
        <dbReference type="ChEBI" id="CHEBI:134413"/>
        <dbReference type="ChEBI" id="CHEBI:456216"/>
        <dbReference type="EC" id="6.3.2.17"/>
    </reaction>
</comment>
<dbReference type="GO" id="GO:0046872">
    <property type="term" value="F:metal ion binding"/>
    <property type="evidence" value="ECO:0007669"/>
    <property type="project" value="UniProtKB-KW"/>
</dbReference>
<dbReference type="SUPFAM" id="SSF53244">
    <property type="entry name" value="MurD-like peptide ligases, peptide-binding domain"/>
    <property type="match status" value="1"/>
</dbReference>
<comment type="function">
    <text evidence="2">Functions in two distinct reactions of the de novo folate biosynthetic pathway. Catalyzes the addition of a glutamate residue to dihydropteroate (7,8-dihydropteroate or H2Pte) to form dihydrofolate (7,8-dihydrofolate monoglutamate or H2Pte-Glu). Also catalyzes successive additions of L-glutamate to tetrahydrofolate or 10-formyltetrahydrofolate or 5,10-methylenetetrahydrofolate, leading to folylpolyglutamate derivatives.</text>
</comment>
<dbReference type="GO" id="GO:0005737">
    <property type="term" value="C:cytoplasm"/>
    <property type="evidence" value="ECO:0007669"/>
    <property type="project" value="TreeGrafter"/>
</dbReference>
<evidence type="ECO:0000256" key="3">
    <source>
        <dbReference type="ARBA" id="ARBA00004799"/>
    </source>
</evidence>
<dbReference type="PIRSF" id="PIRSF001563">
    <property type="entry name" value="Folylpolyglu_synth"/>
    <property type="match status" value="1"/>
</dbReference>
<dbReference type="InterPro" id="IPR036565">
    <property type="entry name" value="Mur-like_cat_sf"/>
</dbReference>
<dbReference type="EC" id="6.3.2.17" evidence="7"/>
<evidence type="ECO:0000256" key="15">
    <source>
        <dbReference type="ARBA" id="ARBA00030048"/>
    </source>
</evidence>
<evidence type="ECO:0000313" key="24">
    <source>
        <dbReference type="EMBL" id="TPD61844.1"/>
    </source>
</evidence>
<evidence type="ECO:0000256" key="18">
    <source>
        <dbReference type="ARBA" id="ARBA00047493"/>
    </source>
</evidence>
<accession>A0A501PPD3</accession>
<evidence type="ECO:0000256" key="4">
    <source>
        <dbReference type="ARBA" id="ARBA00005150"/>
    </source>
</evidence>
<evidence type="ECO:0000256" key="21">
    <source>
        <dbReference type="ARBA" id="ARBA00049161"/>
    </source>
</evidence>
<dbReference type="GO" id="GO:0046654">
    <property type="term" value="P:tetrahydrofolate biosynthetic process"/>
    <property type="evidence" value="ECO:0007669"/>
    <property type="project" value="UniProtKB-UniPathway"/>
</dbReference>
<dbReference type="GO" id="GO:0004326">
    <property type="term" value="F:tetrahydrofolylpolyglutamate synthase activity"/>
    <property type="evidence" value="ECO:0007669"/>
    <property type="project" value="UniProtKB-EC"/>
</dbReference>
<comment type="cofactor">
    <cofactor evidence="1">
        <name>Mg(2+)</name>
        <dbReference type="ChEBI" id="CHEBI:18420"/>
    </cofactor>
</comment>
<dbReference type="GO" id="GO:0005524">
    <property type="term" value="F:ATP binding"/>
    <property type="evidence" value="ECO:0007669"/>
    <property type="project" value="UniProtKB-KW"/>
</dbReference>
<evidence type="ECO:0000256" key="1">
    <source>
        <dbReference type="ARBA" id="ARBA00001946"/>
    </source>
</evidence>
<evidence type="ECO:0000256" key="12">
    <source>
        <dbReference type="ARBA" id="ARBA00022840"/>
    </source>
</evidence>
<comment type="pathway">
    <text evidence="3">Cofactor biosynthesis; tetrahydrofolate biosynthesis; 7,8-dihydrofolate from 2-amino-4-hydroxy-6-hydroxymethyl-7,8-dihydropteridine diphosphate and 4-aminobenzoate: step 2/2.</text>
</comment>
<comment type="caution">
    <text evidence="24">The sequence shown here is derived from an EMBL/GenBank/DDBJ whole genome shotgun (WGS) entry which is preliminary data.</text>
</comment>
<gene>
    <name evidence="24" type="ORF">FIV46_06440</name>
</gene>
<dbReference type="SUPFAM" id="SSF53623">
    <property type="entry name" value="MurD-like peptide ligases, catalytic domain"/>
    <property type="match status" value="1"/>
</dbReference>
<evidence type="ECO:0000256" key="8">
    <source>
        <dbReference type="ARBA" id="ARBA00019357"/>
    </source>
</evidence>
<proteinExistence type="inferred from homology"/>
<evidence type="ECO:0000256" key="6">
    <source>
        <dbReference type="ARBA" id="ARBA00013023"/>
    </source>
</evidence>
<evidence type="ECO:0000256" key="19">
    <source>
        <dbReference type="ARBA" id="ARBA00047808"/>
    </source>
</evidence>
<dbReference type="Proteomes" id="UP000319148">
    <property type="component" value="Unassembled WGS sequence"/>
</dbReference>
<dbReference type="Gene3D" id="3.90.190.20">
    <property type="entry name" value="Mur ligase, C-terminal domain"/>
    <property type="match status" value="1"/>
</dbReference>
<feature type="domain" description="Mur ligase C-terminal" evidence="23">
    <location>
        <begin position="313"/>
        <end position="420"/>
    </location>
</feature>
<evidence type="ECO:0000256" key="16">
    <source>
        <dbReference type="ARBA" id="ARBA00030592"/>
    </source>
</evidence>
<dbReference type="InterPro" id="IPR036615">
    <property type="entry name" value="Mur_ligase_C_dom_sf"/>
</dbReference>
<dbReference type="EMBL" id="VFIY01000005">
    <property type="protein sequence ID" value="TPD61844.1"/>
    <property type="molecule type" value="Genomic_DNA"/>
</dbReference>
<dbReference type="Pfam" id="PF02875">
    <property type="entry name" value="Mur_ligase_C"/>
    <property type="match status" value="1"/>
</dbReference>
<dbReference type="RefSeq" id="WP_139939626.1">
    <property type="nucleotide sequence ID" value="NZ_JBHSYP010000003.1"/>
</dbReference>
<dbReference type="InterPro" id="IPR004101">
    <property type="entry name" value="Mur_ligase_C"/>
</dbReference>
<comment type="catalytic activity">
    <reaction evidence="20">
        <text>(6R)-5,10-methylenetetrahydrofolyl-(gamma-L-Glu)(n) + L-glutamate + ATP = (6R)-5,10-methylenetetrahydrofolyl-(gamma-L-Glu)(n+1) + ADP + phosphate + H(+)</text>
        <dbReference type="Rhea" id="RHEA:51912"/>
        <dbReference type="Rhea" id="RHEA-COMP:13257"/>
        <dbReference type="Rhea" id="RHEA-COMP:13258"/>
        <dbReference type="ChEBI" id="CHEBI:15378"/>
        <dbReference type="ChEBI" id="CHEBI:29985"/>
        <dbReference type="ChEBI" id="CHEBI:30616"/>
        <dbReference type="ChEBI" id="CHEBI:43474"/>
        <dbReference type="ChEBI" id="CHEBI:136572"/>
        <dbReference type="ChEBI" id="CHEBI:456216"/>
        <dbReference type="EC" id="6.3.2.17"/>
    </reaction>
</comment>
<evidence type="ECO:0000313" key="25">
    <source>
        <dbReference type="Proteomes" id="UP000319148"/>
    </source>
</evidence>
<evidence type="ECO:0000256" key="7">
    <source>
        <dbReference type="ARBA" id="ARBA00013025"/>
    </source>
</evidence>
<keyword evidence="14" id="KW-0289">Folate biosynthesis</keyword>
<dbReference type="GO" id="GO:0046656">
    <property type="term" value="P:folic acid biosynthetic process"/>
    <property type="evidence" value="ECO:0007669"/>
    <property type="project" value="UniProtKB-KW"/>
</dbReference>
<comment type="pathway">
    <text evidence="4">Cofactor biosynthesis; tetrahydrofolylpolyglutamate biosynthesis.</text>
</comment>
<comment type="catalytic activity">
    <reaction evidence="21">
        <text>7,8-dihydropteroate + L-glutamate + ATP = 7,8-dihydrofolate + ADP + phosphate + H(+)</text>
        <dbReference type="Rhea" id="RHEA:23584"/>
        <dbReference type="ChEBI" id="CHEBI:15378"/>
        <dbReference type="ChEBI" id="CHEBI:17839"/>
        <dbReference type="ChEBI" id="CHEBI:29985"/>
        <dbReference type="ChEBI" id="CHEBI:30616"/>
        <dbReference type="ChEBI" id="CHEBI:43474"/>
        <dbReference type="ChEBI" id="CHEBI:57451"/>
        <dbReference type="ChEBI" id="CHEBI:456216"/>
        <dbReference type="EC" id="6.3.2.12"/>
    </reaction>
</comment>
<evidence type="ECO:0000256" key="17">
    <source>
        <dbReference type="ARBA" id="ARBA00032510"/>
    </source>
</evidence>
<name>A0A501PPD3_9PROT</name>
<sequence>MNQPDDSRLSDQVLDRLYRLHPKKIDLSLDRVERLLAALDHPEQKLPPVIHVAGTNGKGSTTAFLRAILEAAGLRVHVYTSPHLVKFAERIRLAGKLISEDYLLELLDICEQANGEQPITYFEMTTALAFKAFADVPADVVLLEVGLGGRFDATNVIDQPLSTVITPVSLDHEQFLGSDLAGIGREKAGIAKKGVPLIVAPQPPVILDAILEVAKERQAIPVAAGYTWKCTPTEDCFLYEDFYGEMILPQPVLPGLHQRENAALAIACLRHQRTFEITEQHIRTGLQTAEWPARMQDLSKSTLAKTLPAGSELWLDGGHNPAAGEIIADLLRDRKDLPLFLVCGMMANKDTGGFLAPLAPLTTTLYGIHVPGEESHSAEAIAEMARDAGIEAVAMPGFEESLDLIGREQTVPVRVLICGSLYLAGKVLALTEN</sequence>
<evidence type="ECO:0000256" key="11">
    <source>
        <dbReference type="ARBA" id="ARBA00022741"/>
    </source>
</evidence>
<dbReference type="InterPro" id="IPR001645">
    <property type="entry name" value="Folylpolyglutamate_synth"/>
</dbReference>
<evidence type="ECO:0000256" key="22">
    <source>
        <dbReference type="PIRNR" id="PIRNR001563"/>
    </source>
</evidence>
<dbReference type="FunFam" id="3.40.1190.10:FF:000011">
    <property type="entry name" value="Folylpolyglutamate synthase/dihydrofolate synthase"/>
    <property type="match status" value="1"/>
</dbReference>
<organism evidence="24 25">
    <name type="scientific">Emcibacter nanhaiensis</name>
    <dbReference type="NCBI Taxonomy" id="1505037"/>
    <lineage>
        <taxon>Bacteria</taxon>
        <taxon>Pseudomonadati</taxon>
        <taxon>Pseudomonadota</taxon>
        <taxon>Alphaproteobacteria</taxon>
        <taxon>Emcibacterales</taxon>
        <taxon>Emcibacteraceae</taxon>
        <taxon>Emcibacter</taxon>
    </lineage>
</organism>
<comment type="catalytic activity">
    <reaction evidence="18">
        <text>(6S)-5,6,7,8-tetrahydrofolyl-(gamma-L-Glu)(n) + L-glutamate + ATP = (6S)-5,6,7,8-tetrahydrofolyl-(gamma-L-Glu)(n+1) + ADP + phosphate + H(+)</text>
        <dbReference type="Rhea" id="RHEA:10580"/>
        <dbReference type="Rhea" id="RHEA-COMP:14738"/>
        <dbReference type="Rhea" id="RHEA-COMP:14740"/>
        <dbReference type="ChEBI" id="CHEBI:15378"/>
        <dbReference type="ChEBI" id="CHEBI:29985"/>
        <dbReference type="ChEBI" id="CHEBI:30616"/>
        <dbReference type="ChEBI" id="CHEBI:43474"/>
        <dbReference type="ChEBI" id="CHEBI:141005"/>
        <dbReference type="ChEBI" id="CHEBI:456216"/>
        <dbReference type="EC" id="6.3.2.17"/>
    </reaction>
</comment>
<dbReference type="EC" id="6.3.2.12" evidence="6"/>
<evidence type="ECO:0000256" key="13">
    <source>
        <dbReference type="ARBA" id="ARBA00022842"/>
    </source>
</evidence>
<protein>
    <recommendedName>
        <fullName evidence="8">Dihydrofolate synthase/folylpolyglutamate synthase</fullName>
        <ecNumber evidence="6">6.3.2.12</ecNumber>
        <ecNumber evidence="7">6.3.2.17</ecNumber>
    </recommendedName>
    <alternativeName>
        <fullName evidence="17">Folylpoly-gamma-glutamate synthetase-dihydrofolate synthetase</fullName>
    </alternativeName>
    <alternativeName>
        <fullName evidence="15">Folylpolyglutamate synthetase</fullName>
    </alternativeName>
    <alternativeName>
        <fullName evidence="16">Tetrahydrofolylpolyglutamate synthase</fullName>
    </alternativeName>
</protein>
<evidence type="ECO:0000256" key="20">
    <source>
        <dbReference type="ARBA" id="ARBA00049035"/>
    </source>
</evidence>
<evidence type="ECO:0000256" key="14">
    <source>
        <dbReference type="ARBA" id="ARBA00022909"/>
    </source>
</evidence>
<dbReference type="NCBIfam" id="TIGR01499">
    <property type="entry name" value="folC"/>
    <property type="match status" value="1"/>
</dbReference>
<evidence type="ECO:0000256" key="2">
    <source>
        <dbReference type="ARBA" id="ARBA00002714"/>
    </source>
</evidence>
<dbReference type="AlphaFoldDB" id="A0A501PPD3"/>
<keyword evidence="9 22" id="KW-0436">Ligase</keyword>
<dbReference type="OrthoDB" id="9809356at2"/>
<evidence type="ECO:0000259" key="23">
    <source>
        <dbReference type="Pfam" id="PF02875"/>
    </source>
</evidence>
<reference evidence="25" key="1">
    <citation type="submission" date="2019-06" db="EMBL/GenBank/DDBJ databases">
        <title>The complete genome of Emcibacter congregatus ZYLT.</title>
        <authorList>
            <person name="Zhao Z."/>
        </authorList>
    </citation>
    <scope>NUCLEOTIDE SEQUENCE [LARGE SCALE GENOMIC DNA]</scope>
    <source>
        <strain evidence="25">MCCC 1A06723</strain>
    </source>
</reference>
<dbReference type="Gene3D" id="3.40.1190.10">
    <property type="entry name" value="Mur-like, catalytic domain"/>
    <property type="match status" value="1"/>
</dbReference>
<comment type="similarity">
    <text evidence="5 22">Belongs to the folylpolyglutamate synthase family.</text>
</comment>
<keyword evidence="11 22" id="KW-0547">Nucleotide-binding</keyword>
<dbReference type="PANTHER" id="PTHR11136:SF0">
    <property type="entry name" value="DIHYDROFOLATE SYNTHETASE-RELATED"/>
    <property type="match status" value="1"/>
</dbReference>
<dbReference type="PANTHER" id="PTHR11136">
    <property type="entry name" value="FOLYLPOLYGLUTAMATE SYNTHASE-RELATED"/>
    <property type="match status" value="1"/>
</dbReference>
<dbReference type="UniPathway" id="UPA00077">
    <property type="reaction ID" value="UER00157"/>
</dbReference>
<dbReference type="GO" id="GO:0008841">
    <property type="term" value="F:dihydrofolate synthase activity"/>
    <property type="evidence" value="ECO:0007669"/>
    <property type="project" value="UniProtKB-EC"/>
</dbReference>